<comment type="subunit">
    <text evidence="9">Homodimer.</text>
</comment>
<dbReference type="Pfam" id="PF00684">
    <property type="entry name" value="DnaJ_CXXCXGXG"/>
    <property type="match status" value="1"/>
</dbReference>
<keyword evidence="14" id="KW-1185">Reference proteome</keyword>
<feature type="binding site" evidence="9">
    <location>
        <position position="164"/>
    </location>
    <ligand>
        <name>Zn(2+)</name>
        <dbReference type="ChEBI" id="CHEBI:29105"/>
        <label>2</label>
    </ligand>
</feature>
<evidence type="ECO:0000259" key="12">
    <source>
        <dbReference type="PROSITE" id="PS51188"/>
    </source>
</evidence>
<dbReference type="InterPro" id="IPR002939">
    <property type="entry name" value="DnaJ_C"/>
</dbReference>
<feature type="binding site" evidence="9">
    <location>
        <position position="207"/>
    </location>
    <ligand>
        <name>Zn(2+)</name>
        <dbReference type="ChEBI" id="CHEBI:29105"/>
        <label>1</label>
    </ligand>
</feature>
<evidence type="ECO:0000256" key="4">
    <source>
        <dbReference type="ARBA" id="ARBA00022737"/>
    </source>
</evidence>
<dbReference type="InterPro" id="IPR012724">
    <property type="entry name" value="DnaJ"/>
</dbReference>
<proteinExistence type="inferred from homology"/>
<keyword evidence="2 9" id="KW-0235">DNA replication</keyword>
<evidence type="ECO:0000256" key="1">
    <source>
        <dbReference type="ARBA" id="ARBA00022490"/>
    </source>
</evidence>
<dbReference type="NCBIfam" id="TIGR02349">
    <property type="entry name" value="DnaJ_bact"/>
    <property type="match status" value="1"/>
</dbReference>
<feature type="binding site" evidence="9">
    <location>
        <position position="193"/>
    </location>
    <ligand>
        <name>Zn(2+)</name>
        <dbReference type="ChEBI" id="CHEBI:29105"/>
        <label>2</label>
    </ligand>
</feature>
<dbReference type="NCBIfam" id="NF008035">
    <property type="entry name" value="PRK10767.1"/>
    <property type="match status" value="1"/>
</dbReference>
<dbReference type="SUPFAM" id="SSF46565">
    <property type="entry name" value="Chaperone J-domain"/>
    <property type="match status" value="1"/>
</dbReference>
<comment type="subcellular location">
    <subcellularLocation>
        <location evidence="9">Cytoplasm</location>
    </subcellularLocation>
</comment>
<dbReference type="PROSITE" id="PS51188">
    <property type="entry name" value="ZF_CR"/>
    <property type="match status" value="1"/>
</dbReference>
<dbReference type="SMART" id="SM00271">
    <property type="entry name" value="DnaJ"/>
    <property type="match status" value="1"/>
</dbReference>
<organism evidence="13 14">
    <name type="scientific">Jatrophihabitans telluris</name>
    <dbReference type="NCBI Taxonomy" id="2038343"/>
    <lineage>
        <taxon>Bacteria</taxon>
        <taxon>Bacillati</taxon>
        <taxon>Actinomycetota</taxon>
        <taxon>Actinomycetes</taxon>
        <taxon>Jatrophihabitantales</taxon>
        <taxon>Jatrophihabitantaceae</taxon>
        <taxon>Jatrophihabitans</taxon>
    </lineage>
</organism>
<dbReference type="Proteomes" id="UP001056336">
    <property type="component" value="Chromosome"/>
</dbReference>
<keyword evidence="6 9" id="KW-0862">Zinc</keyword>
<dbReference type="NCBIfam" id="NF010871">
    <property type="entry name" value="PRK14278.1"/>
    <property type="match status" value="1"/>
</dbReference>
<evidence type="ECO:0000256" key="7">
    <source>
        <dbReference type="ARBA" id="ARBA00023016"/>
    </source>
</evidence>
<dbReference type="Gene3D" id="2.60.260.20">
    <property type="entry name" value="Urease metallochaperone UreE, N-terminal domain"/>
    <property type="match status" value="2"/>
</dbReference>
<dbReference type="Gene3D" id="2.10.230.10">
    <property type="entry name" value="Heat shock protein DnaJ, cysteine-rich domain"/>
    <property type="match status" value="1"/>
</dbReference>
<keyword evidence="1 9" id="KW-0963">Cytoplasm</keyword>
<comment type="similarity">
    <text evidence="9">Belongs to the DnaJ family.</text>
</comment>
<dbReference type="InterPro" id="IPR001305">
    <property type="entry name" value="HSP_DnaJ_Cys-rich_dom"/>
</dbReference>
<dbReference type="HAMAP" id="MF_01152">
    <property type="entry name" value="DnaJ"/>
    <property type="match status" value="1"/>
</dbReference>
<gene>
    <name evidence="9 13" type="primary">dnaJ</name>
    <name evidence="13" type="ORF">M6D93_14470</name>
</gene>
<dbReference type="InterPro" id="IPR036410">
    <property type="entry name" value="HSP_DnaJ_Cys-rich_dom_sf"/>
</dbReference>
<feature type="binding site" evidence="9">
    <location>
        <position position="204"/>
    </location>
    <ligand>
        <name>Zn(2+)</name>
        <dbReference type="ChEBI" id="CHEBI:29105"/>
        <label>1</label>
    </ligand>
</feature>
<dbReference type="EMBL" id="CP097332">
    <property type="protein sequence ID" value="UQX87498.1"/>
    <property type="molecule type" value="Genomic_DNA"/>
</dbReference>
<evidence type="ECO:0000256" key="10">
    <source>
        <dbReference type="PROSITE-ProRule" id="PRU00546"/>
    </source>
</evidence>
<dbReference type="PANTHER" id="PTHR43096:SF48">
    <property type="entry name" value="CHAPERONE PROTEIN DNAJ"/>
    <property type="match status" value="1"/>
</dbReference>
<keyword evidence="7 9" id="KW-0346">Stress response</keyword>
<feature type="repeat" description="CXXCXGXG motif" evidence="9">
    <location>
        <begin position="204"/>
        <end position="211"/>
    </location>
</feature>
<evidence type="ECO:0000256" key="5">
    <source>
        <dbReference type="ARBA" id="ARBA00022771"/>
    </source>
</evidence>
<dbReference type="RefSeq" id="WP_249770075.1">
    <property type="nucleotide sequence ID" value="NZ_CP097332.1"/>
</dbReference>
<feature type="domain" description="J" evidence="11">
    <location>
        <begin position="7"/>
        <end position="71"/>
    </location>
</feature>
<feature type="repeat" description="CXXCXGXG motif" evidence="9">
    <location>
        <begin position="190"/>
        <end position="197"/>
    </location>
</feature>
<evidence type="ECO:0000256" key="9">
    <source>
        <dbReference type="HAMAP-Rule" id="MF_01152"/>
    </source>
</evidence>
<reference evidence="13" key="2">
    <citation type="submission" date="2022-05" db="EMBL/GenBank/DDBJ databases">
        <authorList>
            <person name="Kim J.-S."/>
            <person name="Lee K."/>
            <person name="Suh M."/>
            <person name="Eom M."/>
            <person name="Kim J.-S."/>
            <person name="Kim D.-S."/>
            <person name="Ko S.-H."/>
            <person name="Shin Y."/>
            <person name="Lee J.-S."/>
        </authorList>
    </citation>
    <scope>NUCLEOTIDE SEQUENCE</scope>
    <source>
        <strain evidence="13">N237</strain>
    </source>
</reference>
<evidence type="ECO:0000256" key="8">
    <source>
        <dbReference type="ARBA" id="ARBA00023186"/>
    </source>
</evidence>
<keyword evidence="4 9" id="KW-0677">Repeat</keyword>
<comment type="cofactor">
    <cofactor evidence="9">
        <name>Zn(2+)</name>
        <dbReference type="ChEBI" id="CHEBI:29105"/>
    </cofactor>
    <text evidence="9">Binds 2 Zn(2+) ions per monomer.</text>
</comment>
<dbReference type="CDD" id="cd10719">
    <property type="entry name" value="DnaJ_zf"/>
    <property type="match status" value="1"/>
</dbReference>
<dbReference type="InterPro" id="IPR008971">
    <property type="entry name" value="HSP40/DnaJ_pept-bd"/>
</dbReference>
<reference evidence="13" key="1">
    <citation type="journal article" date="2018" name="Int. J. Syst. Evol. Microbiol.">
        <title>Jatrophihabitans telluris sp. nov., isolated from sediment soil of lava forest wetlands and the emended description of the genus Jatrophihabitans.</title>
        <authorList>
            <person name="Lee K.C."/>
            <person name="Suh M.K."/>
            <person name="Eom M.K."/>
            <person name="Kim K.K."/>
            <person name="Kim J.S."/>
            <person name="Kim D.S."/>
            <person name="Ko S.H."/>
            <person name="Shin Y.K."/>
            <person name="Lee J.S."/>
        </authorList>
    </citation>
    <scope>NUCLEOTIDE SEQUENCE</scope>
    <source>
        <strain evidence="13">N237</strain>
    </source>
</reference>
<sequence>MASPVRDYYALLGVERDATAEEIKRAYRKLARELHPDVNPDASAQEKFKDVTAAYEVLSDPEKRRVVDLGGDPLSSGGGAGGQGNPFGGFGGFGDIFETFFGGASAGRGPRSRVRQGGDALIRLDLSLNEMAFGTHQDIAVETAVLCQTCSGDGCAPGTSPRTCDTCGGRGEIQSMQRSLLGPVMSSRPCPSCAGTGQQIPTPCPNCAGEGRVRARRTISVDVPGGIEDGMRIRMSGQGEVGPGGGPAGDLYIEVTEQPHDVFSREGSDLHCTIGVPMTAAALGTDITLQTLDSEEKVEIRPGTQSGSVFTLRGKGVPKLRSTARGDLHVHVEVRTPTRLDDTQEKLLRDLADLRSEEVSVAHPRTGLFAKVRDAFNQR</sequence>
<dbReference type="PANTHER" id="PTHR43096">
    <property type="entry name" value="DNAJ HOMOLOG 1, MITOCHONDRIAL-RELATED"/>
    <property type="match status" value="1"/>
</dbReference>
<name>A0ABY4QV13_9ACTN</name>
<dbReference type="Pfam" id="PF00226">
    <property type="entry name" value="DnaJ"/>
    <property type="match status" value="1"/>
</dbReference>
<dbReference type="InterPro" id="IPR001623">
    <property type="entry name" value="DnaJ_domain"/>
</dbReference>
<dbReference type="CDD" id="cd10747">
    <property type="entry name" value="DnaJ_C"/>
    <property type="match status" value="1"/>
</dbReference>
<keyword evidence="5 9" id="KW-0863">Zinc-finger</keyword>
<dbReference type="InterPro" id="IPR036869">
    <property type="entry name" value="J_dom_sf"/>
</dbReference>
<evidence type="ECO:0000256" key="3">
    <source>
        <dbReference type="ARBA" id="ARBA00022723"/>
    </source>
</evidence>
<comment type="function">
    <text evidence="9">Participates actively in the response to hyperosmotic and heat shock by preventing the aggregation of stress-denatured proteins and by disaggregating proteins, also in an autonomous, DnaK-independent fashion. Unfolded proteins bind initially to DnaJ; upon interaction with the DnaJ-bound protein, DnaK hydrolyzes its bound ATP, resulting in the formation of a stable complex. GrpE releases ADP from DnaK; ATP binding to DnaK triggers the release of the substrate protein, thus completing the reaction cycle. Several rounds of ATP-dependent interactions between DnaJ, DnaK and GrpE are required for fully efficient folding. Also involved, together with DnaK and GrpE, in the DNA replication of plasmids through activation of initiation proteins.</text>
</comment>
<dbReference type="SUPFAM" id="SSF49493">
    <property type="entry name" value="HSP40/DnaJ peptide-binding domain"/>
    <property type="match status" value="2"/>
</dbReference>
<dbReference type="Pfam" id="PF01556">
    <property type="entry name" value="DnaJ_C"/>
    <property type="match status" value="1"/>
</dbReference>
<feature type="binding site" evidence="9">
    <location>
        <position position="167"/>
    </location>
    <ligand>
        <name>Zn(2+)</name>
        <dbReference type="ChEBI" id="CHEBI:29105"/>
        <label>2</label>
    </ligand>
</feature>
<accession>A0ABY4QV13</accession>
<dbReference type="PRINTS" id="PR00625">
    <property type="entry name" value="JDOMAIN"/>
</dbReference>
<evidence type="ECO:0000259" key="11">
    <source>
        <dbReference type="PROSITE" id="PS50076"/>
    </source>
</evidence>
<feature type="binding site" evidence="9">
    <location>
        <position position="147"/>
    </location>
    <ligand>
        <name>Zn(2+)</name>
        <dbReference type="ChEBI" id="CHEBI:29105"/>
        <label>1</label>
    </ligand>
</feature>
<feature type="repeat" description="CXXCXGXG motif" evidence="9">
    <location>
        <begin position="147"/>
        <end position="154"/>
    </location>
</feature>
<comment type="domain">
    <text evidence="9">The J domain is necessary and sufficient to stimulate DnaK ATPase activity. Zinc center 1 plays an important role in the autonomous, DnaK-independent chaperone activity of DnaJ. Zinc center 2 is essential for interaction with DnaK and for DnaJ activity.</text>
</comment>
<dbReference type="Gene3D" id="1.10.287.110">
    <property type="entry name" value="DnaJ domain"/>
    <property type="match status" value="1"/>
</dbReference>
<evidence type="ECO:0000256" key="2">
    <source>
        <dbReference type="ARBA" id="ARBA00022705"/>
    </source>
</evidence>
<evidence type="ECO:0000313" key="14">
    <source>
        <dbReference type="Proteomes" id="UP001056336"/>
    </source>
</evidence>
<dbReference type="CDD" id="cd06257">
    <property type="entry name" value="DnaJ"/>
    <property type="match status" value="1"/>
</dbReference>
<keyword evidence="8 9" id="KW-0143">Chaperone</keyword>
<feature type="domain" description="CR-type" evidence="12">
    <location>
        <begin position="134"/>
        <end position="216"/>
    </location>
</feature>
<keyword evidence="3 9" id="KW-0479">Metal-binding</keyword>
<feature type="repeat" description="CXXCXGXG motif" evidence="9">
    <location>
        <begin position="164"/>
        <end position="171"/>
    </location>
</feature>
<dbReference type="PROSITE" id="PS50076">
    <property type="entry name" value="DNAJ_2"/>
    <property type="match status" value="1"/>
</dbReference>
<feature type="binding site" evidence="9">
    <location>
        <position position="190"/>
    </location>
    <ligand>
        <name>Zn(2+)</name>
        <dbReference type="ChEBI" id="CHEBI:29105"/>
        <label>2</label>
    </ligand>
</feature>
<evidence type="ECO:0000313" key="13">
    <source>
        <dbReference type="EMBL" id="UQX87498.1"/>
    </source>
</evidence>
<feature type="zinc finger region" description="CR-type" evidence="10">
    <location>
        <begin position="134"/>
        <end position="216"/>
    </location>
</feature>
<evidence type="ECO:0000256" key="6">
    <source>
        <dbReference type="ARBA" id="ARBA00022833"/>
    </source>
</evidence>
<feature type="binding site" evidence="9">
    <location>
        <position position="150"/>
    </location>
    <ligand>
        <name>Zn(2+)</name>
        <dbReference type="ChEBI" id="CHEBI:29105"/>
        <label>1</label>
    </ligand>
</feature>
<protein>
    <recommendedName>
        <fullName evidence="9">Chaperone protein DnaJ</fullName>
    </recommendedName>
</protein>
<dbReference type="SUPFAM" id="SSF57938">
    <property type="entry name" value="DnaJ/Hsp40 cysteine-rich domain"/>
    <property type="match status" value="1"/>
</dbReference>